<evidence type="ECO:0000256" key="2">
    <source>
        <dbReference type="ARBA" id="ARBA00023012"/>
    </source>
</evidence>
<dbReference type="Pfam" id="PF00486">
    <property type="entry name" value="Trans_reg_C"/>
    <property type="match status" value="1"/>
</dbReference>
<evidence type="ECO:0000256" key="6">
    <source>
        <dbReference type="PROSITE-ProRule" id="PRU00169"/>
    </source>
</evidence>
<evidence type="ECO:0000259" key="9">
    <source>
        <dbReference type="PROSITE" id="PS51755"/>
    </source>
</evidence>
<evidence type="ECO:0000256" key="4">
    <source>
        <dbReference type="ARBA" id="ARBA00023125"/>
    </source>
</evidence>
<organism evidence="10 11">
    <name type="scientific">Laceyella putida</name>
    <dbReference type="NCBI Taxonomy" id="110101"/>
    <lineage>
        <taxon>Bacteria</taxon>
        <taxon>Bacillati</taxon>
        <taxon>Bacillota</taxon>
        <taxon>Bacilli</taxon>
        <taxon>Bacillales</taxon>
        <taxon>Thermoactinomycetaceae</taxon>
        <taxon>Laceyella</taxon>
    </lineage>
</organism>
<evidence type="ECO:0000256" key="5">
    <source>
        <dbReference type="ARBA" id="ARBA00023163"/>
    </source>
</evidence>
<evidence type="ECO:0000256" key="7">
    <source>
        <dbReference type="PROSITE-ProRule" id="PRU01091"/>
    </source>
</evidence>
<keyword evidence="2" id="KW-0902">Two-component regulatory system</keyword>
<keyword evidence="5" id="KW-0804">Transcription</keyword>
<gene>
    <name evidence="10" type="ORF">ACFQNG_15360</name>
</gene>
<feature type="domain" description="Response regulatory" evidence="8">
    <location>
        <begin position="4"/>
        <end position="117"/>
    </location>
</feature>
<dbReference type="Gene3D" id="1.10.10.10">
    <property type="entry name" value="Winged helix-like DNA-binding domain superfamily/Winged helix DNA-binding domain"/>
    <property type="match status" value="1"/>
</dbReference>
<sequence>MDKKVLLIEDEGNIARFLQLELEYEGYRVTVATTGRAALKAWEEGQWDLIILDVMLPDLSGMEICRRIRAQSKVPIVMLTARDTVPDRVGGLDAGADDYLTKPFAIEELLARMRAIERRQTQWAQETTKLTIPPLTVCLEERTATVAGHELKLTTREFDLLAYLMQNKNHVLTREMILNKVWGYSYTGDTNVVDVYIRYLRVKLEQVGCHDFIETVRGVGYVVREH</sequence>
<evidence type="ECO:0000313" key="10">
    <source>
        <dbReference type="EMBL" id="MFC7442465.1"/>
    </source>
</evidence>
<name>A0ABW2RN04_9BACL</name>
<dbReference type="PANTHER" id="PTHR48111">
    <property type="entry name" value="REGULATOR OF RPOS"/>
    <property type="match status" value="1"/>
</dbReference>
<dbReference type="CDD" id="cd17624">
    <property type="entry name" value="REC_OmpR_PmrA-like"/>
    <property type="match status" value="1"/>
</dbReference>
<dbReference type="SMART" id="SM00448">
    <property type="entry name" value="REC"/>
    <property type="match status" value="1"/>
</dbReference>
<dbReference type="Gene3D" id="6.10.250.690">
    <property type="match status" value="1"/>
</dbReference>
<accession>A0ABW2RN04</accession>
<dbReference type="RefSeq" id="WP_379866359.1">
    <property type="nucleotide sequence ID" value="NZ_JBHTBW010000050.1"/>
</dbReference>
<dbReference type="SUPFAM" id="SSF52172">
    <property type="entry name" value="CheY-like"/>
    <property type="match status" value="1"/>
</dbReference>
<dbReference type="Gene3D" id="3.40.50.2300">
    <property type="match status" value="1"/>
</dbReference>
<dbReference type="SMART" id="SM00862">
    <property type="entry name" value="Trans_reg_C"/>
    <property type="match status" value="1"/>
</dbReference>
<comment type="caution">
    <text evidence="10">The sequence shown here is derived from an EMBL/GenBank/DDBJ whole genome shotgun (WGS) entry which is preliminary data.</text>
</comment>
<protein>
    <submittedName>
        <fullName evidence="10">Response regulator transcription factor</fullName>
    </submittedName>
</protein>
<evidence type="ECO:0000256" key="1">
    <source>
        <dbReference type="ARBA" id="ARBA00022553"/>
    </source>
</evidence>
<dbReference type="PROSITE" id="PS51755">
    <property type="entry name" value="OMPR_PHOB"/>
    <property type="match status" value="1"/>
</dbReference>
<dbReference type="Pfam" id="PF00072">
    <property type="entry name" value="Response_reg"/>
    <property type="match status" value="1"/>
</dbReference>
<dbReference type="InterPro" id="IPR036388">
    <property type="entry name" value="WH-like_DNA-bd_sf"/>
</dbReference>
<dbReference type="EMBL" id="JBHTBW010000050">
    <property type="protein sequence ID" value="MFC7442465.1"/>
    <property type="molecule type" value="Genomic_DNA"/>
</dbReference>
<dbReference type="InterPro" id="IPR001789">
    <property type="entry name" value="Sig_transdc_resp-reg_receiver"/>
</dbReference>
<dbReference type="PROSITE" id="PS50110">
    <property type="entry name" value="RESPONSE_REGULATORY"/>
    <property type="match status" value="1"/>
</dbReference>
<keyword evidence="1 6" id="KW-0597">Phosphoprotein</keyword>
<feature type="modified residue" description="4-aspartylphosphate" evidence="6">
    <location>
        <position position="53"/>
    </location>
</feature>
<dbReference type="SUPFAM" id="SSF46894">
    <property type="entry name" value="C-terminal effector domain of the bipartite response regulators"/>
    <property type="match status" value="1"/>
</dbReference>
<evidence type="ECO:0000313" key="11">
    <source>
        <dbReference type="Proteomes" id="UP001596500"/>
    </source>
</evidence>
<dbReference type="InterPro" id="IPR039420">
    <property type="entry name" value="WalR-like"/>
</dbReference>
<dbReference type="Proteomes" id="UP001596500">
    <property type="component" value="Unassembled WGS sequence"/>
</dbReference>
<dbReference type="PANTHER" id="PTHR48111:SF22">
    <property type="entry name" value="REGULATOR OF RPOS"/>
    <property type="match status" value="1"/>
</dbReference>
<reference evidence="11" key="1">
    <citation type="journal article" date="2019" name="Int. J. Syst. Evol. Microbiol.">
        <title>The Global Catalogue of Microorganisms (GCM) 10K type strain sequencing project: providing services to taxonomists for standard genome sequencing and annotation.</title>
        <authorList>
            <consortium name="The Broad Institute Genomics Platform"/>
            <consortium name="The Broad Institute Genome Sequencing Center for Infectious Disease"/>
            <person name="Wu L."/>
            <person name="Ma J."/>
        </authorList>
    </citation>
    <scope>NUCLEOTIDE SEQUENCE [LARGE SCALE GENOMIC DNA]</scope>
    <source>
        <strain evidence="11">CGMCC 1.12942</strain>
    </source>
</reference>
<keyword evidence="11" id="KW-1185">Reference proteome</keyword>
<dbReference type="InterPro" id="IPR016032">
    <property type="entry name" value="Sig_transdc_resp-reg_C-effctor"/>
</dbReference>
<dbReference type="CDD" id="cd00383">
    <property type="entry name" value="trans_reg_C"/>
    <property type="match status" value="1"/>
</dbReference>
<keyword evidence="4 7" id="KW-0238">DNA-binding</keyword>
<proteinExistence type="predicted"/>
<dbReference type="InterPro" id="IPR011006">
    <property type="entry name" value="CheY-like_superfamily"/>
</dbReference>
<keyword evidence="3" id="KW-0805">Transcription regulation</keyword>
<evidence type="ECO:0000256" key="3">
    <source>
        <dbReference type="ARBA" id="ARBA00023015"/>
    </source>
</evidence>
<evidence type="ECO:0000259" key="8">
    <source>
        <dbReference type="PROSITE" id="PS50110"/>
    </source>
</evidence>
<dbReference type="InterPro" id="IPR001867">
    <property type="entry name" value="OmpR/PhoB-type_DNA-bd"/>
</dbReference>
<feature type="domain" description="OmpR/PhoB-type" evidence="9">
    <location>
        <begin position="127"/>
        <end position="225"/>
    </location>
</feature>
<feature type="DNA-binding region" description="OmpR/PhoB-type" evidence="7">
    <location>
        <begin position="127"/>
        <end position="225"/>
    </location>
</feature>